<organism evidence="2 3">
    <name type="scientific">Clostridium vincentii</name>
    <dbReference type="NCBI Taxonomy" id="52704"/>
    <lineage>
        <taxon>Bacteria</taxon>
        <taxon>Bacillati</taxon>
        <taxon>Bacillota</taxon>
        <taxon>Clostridia</taxon>
        <taxon>Eubacteriales</taxon>
        <taxon>Clostridiaceae</taxon>
        <taxon>Clostridium</taxon>
    </lineage>
</organism>
<accession>A0A2T0BKW9</accession>
<reference evidence="2 3" key="1">
    <citation type="submission" date="2018-03" db="EMBL/GenBank/DDBJ databases">
        <title>Genome sequence of Clostridium vincentii DSM 10228.</title>
        <authorList>
            <person name="Poehlein A."/>
            <person name="Daniel R."/>
        </authorList>
    </citation>
    <scope>NUCLEOTIDE SEQUENCE [LARGE SCALE GENOMIC DNA]</scope>
    <source>
        <strain evidence="2 3">DSM 10228</strain>
    </source>
</reference>
<feature type="transmembrane region" description="Helical" evidence="1">
    <location>
        <begin position="12"/>
        <end position="37"/>
    </location>
</feature>
<comment type="caution">
    <text evidence="2">The sequence shown here is derived from an EMBL/GenBank/DDBJ whole genome shotgun (WGS) entry which is preliminary data.</text>
</comment>
<keyword evidence="1" id="KW-0472">Membrane</keyword>
<dbReference type="Proteomes" id="UP000239471">
    <property type="component" value="Unassembled WGS sequence"/>
</dbReference>
<evidence type="ECO:0000256" key="1">
    <source>
        <dbReference type="SAM" id="Phobius"/>
    </source>
</evidence>
<keyword evidence="1" id="KW-0812">Transmembrane</keyword>
<dbReference type="EMBL" id="PVXQ01000001">
    <property type="protein sequence ID" value="PRR84544.1"/>
    <property type="molecule type" value="Genomic_DNA"/>
</dbReference>
<dbReference type="RefSeq" id="WP_170065555.1">
    <property type="nucleotide sequence ID" value="NZ_PVXQ01000001.1"/>
</dbReference>
<name>A0A2T0BKW9_9CLOT</name>
<keyword evidence="3" id="KW-1185">Reference proteome</keyword>
<keyword evidence="1" id="KW-1133">Transmembrane helix</keyword>
<gene>
    <name evidence="2" type="ORF">CLVI_00670</name>
</gene>
<evidence type="ECO:0000313" key="2">
    <source>
        <dbReference type="EMBL" id="PRR84544.1"/>
    </source>
</evidence>
<sequence length="52" mass="5974">MTKTDKGKDTKMLLLTIAYLESLIVPSKDLGFIYYAVFYLRKTIEERGGIND</sequence>
<protein>
    <submittedName>
        <fullName evidence="2">Uncharacterized protein</fullName>
    </submittedName>
</protein>
<proteinExistence type="predicted"/>
<dbReference type="AlphaFoldDB" id="A0A2T0BKW9"/>
<evidence type="ECO:0000313" key="3">
    <source>
        <dbReference type="Proteomes" id="UP000239471"/>
    </source>
</evidence>